<protein>
    <recommendedName>
        <fullName evidence="2">UPF0102 protein H9797_03545</fullName>
    </recommendedName>
</protein>
<dbReference type="GO" id="GO:0003676">
    <property type="term" value="F:nucleic acid binding"/>
    <property type="evidence" value="ECO:0007669"/>
    <property type="project" value="InterPro"/>
</dbReference>
<dbReference type="HAMAP" id="MF_00048">
    <property type="entry name" value="UPF0102"/>
    <property type="match status" value="1"/>
</dbReference>
<reference evidence="3" key="1">
    <citation type="journal article" date="2021" name="PeerJ">
        <title>Extensive microbial diversity within the chicken gut microbiome revealed by metagenomics and culture.</title>
        <authorList>
            <person name="Gilroy R."/>
            <person name="Ravi A."/>
            <person name="Getino M."/>
            <person name="Pursley I."/>
            <person name="Horton D.L."/>
            <person name="Alikhan N.F."/>
            <person name="Baker D."/>
            <person name="Gharbi K."/>
            <person name="Hall N."/>
            <person name="Watson M."/>
            <person name="Adriaenssens E.M."/>
            <person name="Foster-Nyarko E."/>
            <person name="Jarju S."/>
            <person name="Secka A."/>
            <person name="Antonio M."/>
            <person name="Oren A."/>
            <person name="Chaudhuri R.R."/>
            <person name="La Ragione R."/>
            <person name="Hildebrand F."/>
            <person name="Pallen M.J."/>
        </authorList>
    </citation>
    <scope>NUCLEOTIDE SEQUENCE</scope>
    <source>
        <strain evidence="3">CHK156-179</strain>
    </source>
</reference>
<comment type="similarity">
    <text evidence="1 2">Belongs to the UPF0102 family.</text>
</comment>
<organism evidence="3 4">
    <name type="scientific">Candidatus Gallimonas gallistercoris</name>
    <dbReference type="NCBI Taxonomy" id="2838602"/>
    <lineage>
        <taxon>Bacteria</taxon>
        <taxon>Bacillati</taxon>
        <taxon>Bacillota</taxon>
        <taxon>Clostridia</taxon>
        <taxon>Candidatus Gallimonas</taxon>
    </lineage>
</organism>
<sequence length="119" mass="13644">MPDPSQDLRNKILGRKGEALTVSYLKKRGYRILKRNFRTPFGEADILAKQGDTYCLVEVKTRISDAFGLPSEAVNAKKRERYRKMALFLCERLGEEVPCRFDVSSVTEEGIEYFEGAFI</sequence>
<reference evidence="3" key="2">
    <citation type="submission" date="2021-04" db="EMBL/GenBank/DDBJ databases">
        <authorList>
            <person name="Gilroy R."/>
        </authorList>
    </citation>
    <scope>NUCLEOTIDE SEQUENCE</scope>
    <source>
        <strain evidence="3">CHK156-179</strain>
    </source>
</reference>
<evidence type="ECO:0000256" key="1">
    <source>
        <dbReference type="ARBA" id="ARBA00006738"/>
    </source>
</evidence>
<evidence type="ECO:0000313" key="3">
    <source>
        <dbReference type="EMBL" id="HJA02437.1"/>
    </source>
</evidence>
<dbReference type="CDD" id="cd20736">
    <property type="entry name" value="PoNe_Nuclease"/>
    <property type="match status" value="1"/>
</dbReference>
<dbReference type="PANTHER" id="PTHR34039">
    <property type="entry name" value="UPF0102 PROTEIN YRAN"/>
    <property type="match status" value="1"/>
</dbReference>
<name>A0A9D2H0Q2_9FIRM</name>
<gene>
    <name evidence="3" type="ORF">H9797_03545</name>
</gene>
<evidence type="ECO:0000313" key="4">
    <source>
        <dbReference type="Proteomes" id="UP000824221"/>
    </source>
</evidence>
<dbReference type="InterPro" id="IPR003509">
    <property type="entry name" value="UPF0102_YraN-like"/>
</dbReference>
<dbReference type="SUPFAM" id="SSF52980">
    <property type="entry name" value="Restriction endonuclease-like"/>
    <property type="match status" value="1"/>
</dbReference>
<dbReference type="AlphaFoldDB" id="A0A9D2H0Q2"/>
<dbReference type="EMBL" id="DXAJ01000052">
    <property type="protein sequence ID" value="HJA02437.1"/>
    <property type="molecule type" value="Genomic_DNA"/>
</dbReference>
<comment type="caution">
    <text evidence="3">The sequence shown here is derived from an EMBL/GenBank/DDBJ whole genome shotgun (WGS) entry which is preliminary data.</text>
</comment>
<dbReference type="InterPro" id="IPR011856">
    <property type="entry name" value="tRNA_endonuc-like_dom_sf"/>
</dbReference>
<proteinExistence type="inferred from homology"/>
<accession>A0A9D2H0Q2</accession>
<dbReference type="Proteomes" id="UP000824221">
    <property type="component" value="Unassembled WGS sequence"/>
</dbReference>
<dbReference type="InterPro" id="IPR011335">
    <property type="entry name" value="Restrct_endonuc-II-like"/>
</dbReference>
<dbReference type="PANTHER" id="PTHR34039:SF1">
    <property type="entry name" value="UPF0102 PROTEIN YRAN"/>
    <property type="match status" value="1"/>
</dbReference>
<evidence type="ECO:0000256" key="2">
    <source>
        <dbReference type="HAMAP-Rule" id="MF_00048"/>
    </source>
</evidence>
<dbReference type="Gene3D" id="3.40.1350.10">
    <property type="match status" value="1"/>
</dbReference>
<dbReference type="Pfam" id="PF02021">
    <property type="entry name" value="UPF0102"/>
    <property type="match status" value="1"/>
</dbReference>